<name>A0ABS8UUF5_DATST</name>
<organism evidence="2 3">
    <name type="scientific">Datura stramonium</name>
    <name type="common">Jimsonweed</name>
    <name type="synonym">Common thornapple</name>
    <dbReference type="NCBI Taxonomy" id="4076"/>
    <lineage>
        <taxon>Eukaryota</taxon>
        <taxon>Viridiplantae</taxon>
        <taxon>Streptophyta</taxon>
        <taxon>Embryophyta</taxon>
        <taxon>Tracheophyta</taxon>
        <taxon>Spermatophyta</taxon>
        <taxon>Magnoliopsida</taxon>
        <taxon>eudicotyledons</taxon>
        <taxon>Gunneridae</taxon>
        <taxon>Pentapetalae</taxon>
        <taxon>asterids</taxon>
        <taxon>lamiids</taxon>
        <taxon>Solanales</taxon>
        <taxon>Solanaceae</taxon>
        <taxon>Solanoideae</taxon>
        <taxon>Datureae</taxon>
        <taxon>Datura</taxon>
    </lineage>
</organism>
<sequence length="114" mass="12875">MLRLNKKFVQPRRRRRAKALQSPKPTPNPQVTNRFVQIWRAKESVSLPRKDDAQPIPTNEPLKTSTVTKEVLSQLSYPTKEAESNSFSPIQSMPDISQSGLTSPGEAQLLIVQH</sequence>
<feature type="compositionally biased region" description="Polar residues" evidence="1">
    <location>
        <begin position="61"/>
        <end position="77"/>
    </location>
</feature>
<evidence type="ECO:0000256" key="1">
    <source>
        <dbReference type="SAM" id="MobiDB-lite"/>
    </source>
</evidence>
<dbReference type="Proteomes" id="UP000823775">
    <property type="component" value="Unassembled WGS sequence"/>
</dbReference>
<protein>
    <submittedName>
        <fullName evidence="2">Uncharacterized protein</fullName>
    </submittedName>
</protein>
<comment type="caution">
    <text evidence="2">The sequence shown here is derived from an EMBL/GenBank/DDBJ whole genome shotgun (WGS) entry which is preliminary data.</text>
</comment>
<keyword evidence="3" id="KW-1185">Reference proteome</keyword>
<feature type="compositionally biased region" description="Basic residues" evidence="1">
    <location>
        <begin position="1"/>
        <end position="18"/>
    </location>
</feature>
<feature type="region of interest" description="Disordered" evidence="1">
    <location>
        <begin position="1"/>
        <end position="32"/>
    </location>
</feature>
<feature type="region of interest" description="Disordered" evidence="1">
    <location>
        <begin position="46"/>
        <end position="102"/>
    </location>
</feature>
<gene>
    <name evidence="2" type="ORF">HAX54_021797</name>
</gene>
<evidence type="ECO:0000313" key="2">
    <source>
        <dbReference type="EMBL" id="MCD9638089.1"/>
    </source>
</evidence>
<reference evidence="2 3" key="1">
    <citation type="journal article" date="2021" name="BMC Genomics">
        <title>Datura genome reveals duplications of psychoactive alkaloid biosynthetic genes and high mutation rate following tissue culture.</title>
        <authorList>
            <person name="Rajewski A."/>
            <person name="Carter-House D."/>
            <person name="Stajich J."/>
            <person name="Litt A."/>
        </authorList>
    </citation>
    <scope>NUCLEOTIDE SEQUENCE [LARGE SCALE GENOMIC DNA]</scope>
    <source>
        <strain evidence="2">AR-01</strain>
    </source>
</reference>
<dbReference type="EMBL" id="JACEIK010002614">
    <property type="protein sequence ID" value="MCD9638089.1"/>
    <property type="molecule type" value="Genomic_DNA"/>
</dbReference>
<accession>A0ABS8UUF5</accession>
<feature type="compositionally biased region" description="Polar residues" evidence="1">
    <location>
        <begin position="84"/>
        <end position="102"/>
    </location>
</feature>
<proteinExistence type="predicted"/>
<evidence type="ECO:0000313" key="3">
    <source>
        <dbReference type="Proteomes" id="UP000823775"/>
    </source>
</evidence>